<reference evidence="2" key="2">
    <citation type="submission" date="2025-05" db="UniProtKB">
        <authorList>
            <consortium name="EnsemblMetazoa"/>
        </authorList>
    </citation>
    <scope>IDENTIFICATION</scope>
    <source>
        <strain evidence="2">Foshan</strain>
    </source>
</reference>
<reference evidence="3" key="1">
    <citation type="journal article" date="2015" name="Proc. Natl. Acad. Sci. U.S.A.">
        <title>Genome sequence of the Asian Tiger mosquito, Aedes albopictus, reveals insights into its biology, genetics, and evolution.</title>
        <authorList>
            <person name="Chen X.G."/>
            <person name="Jiang X."/>
            <person name="Gu J."/>
            <person name="Xu M."/>
            <person name="Wu Y."/>
            <person name="Deng Y."/>
            <person name="Zhang C."/>
            <person name="Bonizzoni M."/>
            <person name="Dermauw W."/>
            <person name="Vontas J."/>
            <person name="Armbruster P."/>
            <person name="Huang X."/>
            <person name="Yang Y."/>
            <person name="Zhang H."/>
            <person name="He W."/>
            <person name="Peng H."/>
            <person name="Liu Y."/>
            <person name="Wu K."/>
            <person name="Chen J."/>
            <person name="Lirakis M."/>
            <person name="Topalis P."/>
            <person name="Van Leeuwen T."/>
            <person name="Hall A.B."/>
            <person name="Jiang X."/>
            <person name="Thorpe C."/>
            <person name="Mueller R.L."/>
            <person name="Sun C."/>
            <person name="Waterhouse R.M."/>
            <person name="Yan G."/>
            <person name="Tu Z.J."/>
            <person name="Fang X."/>
            <person name="James A.A."/>
        </authorList>
    </citation>
    <scope>NUCLEOTIDE SEQUENCE [LARGE SCALE GENOMIC DNA]</scope>
    <source>
        <strain evidence="3">Foshan</strain>
    </source>
</reference>
<evidence type="ECO:0000313" key="2">
    <source>
        <dbReference type="EnsemblMetazoa" id="AALFPA23_008723.P11852"/>
    </source>
</evidence>
<protein>
    <recommendedName>
        <fullName evidence="4">CCHC-type domain-containing protein</fullName>
    </recommendedName>
</protein>
<evidence type="ECO:0000256" key="1">
    <source>
        <dbReference type="SAM" id="MobiDB-lite"/>
    </source>
</evidence>
<keyword evidence="3" id="KW-1185">Reference proteome</keyword>
<name>A0ABM1YFM9_AEDAL</name>
<dbReference type="Proteomes" id="UP000069940">
    <property type="component" value="Unassembled WGS sequence"/>
</dbReference>
<feature type="compositionally biased region" description="Polar residues" evidence="1">
    <location>
        <begin position="119"/>
        <end position="128"/>
    </location>
</feature>
<accession>A0ABM1YFM9</accession>
<evidence type="ECO:0008006" key="4">
    <source>
        <dbReference type="Google" id="ProtNLM"/>
    </source>
</evidence>
<organism evidence="2 3">
    <name type="scientific">Aedes albopictus</name>
    <name type="common">Asian tiger mosquito</name>
    <name type="synonym">Stegomyia albopicta</name>
    <dbReference type="NCBI Taxonomy" id="7160"/>
    <lineage>
        <taxon>Eukaryota</taxon>
        <taxon>Metazoa</taxon>
        <taxon>Ecdysozoa</taxon>
        <taxon>Arthropoda</taxon>
        <taxon>Hexapoda</taxon>
        <taxon>Insecta</taxon>
        <taxon>Pterygota</taxon>
        <taxon>Neoptera</taxon>
        <taxon>Endopterygota</taxon>
        <taxon>Diptera</taxon>
        <taxon>Nematocera</taxon>
        <taxon>Culicoidea</taxon>
        <taxon>Culicidae</taxon>
        <taxon>Culicinae</taxon>
        <taxon>Aedini</taxon>
        <taxon>Aedes</taxon>
        <taxon>Stegomyia</taxon>
    </lineage>
</organism>
<evidence type="ECO:0000313" key="3">
    <source>
        <dbReference type="Proteomes" id="UP000069940"/>
    </source>
</evidence>
<feature type="region of interest" description="Disordered" evidence="1">
    <location>
        <begin position="119"/>
        <end position="139"/>
    </location>
</feature>
<dbReference type="EnsemblMetazoa" id="AALFPA23_008723.R11852">
    <property type="protein sequence ID" value="AALFPA23_008723.P11852"/>
    <property type="gene ID" value="AALFPA23_008723"/>
</dbReference>
<proteinExistence type="predicted"/>
<dbReference type="RefSeq" id="XP_062699458.1">
    <property type="nucleotide sequence ID" value="XM_062843474.1"/>
</dbReference>
<dbReference type="GeneID" id="134284518"/>
<sequence length="405" mass="45093">MNEMMGKCDSILFAVNEIKNRLEKIENKLERSGCDEAVKQCEKNVTLVVEESAKLHGEQLKVLETQIANSTNNSPAVGNGPASAVGDEYPSAGSFVEVVRRKKRNQESVSVLRSGRVRNNSVATPNNNETRRASARAQQINNSSAVDVVDISGTSSNKKFGCTVRVKPIATQSNHQTKKEVRSKIDPSQMGIKSVRNGMNGSIIVECGNVNEAEGLVKAIKDKFNGAYSADIEQPRRPKIKILGVTGNYESNELMEILSEQNGIEDVQFLKVLKCIPSKKNSENEYSLICEVDAKTFELVMRKGKLNIDFERCRVMESVNLFRCFKCCGFGHKSTECKNNLHCAKCAKSHDVKDCSSDQEFCVNCIYSNKERKTQFDINHSSWSVDCPIYLKKVSISKSFINYDA</sequence>